<accession>A0AAN8JI73</accession>
<feature type="domain" description="UBX" evidence="2">
    <location>
        <begin position="192"/>
        <end position="255"/>
    </location>
</feature>
<proteinExistence type="predicted"/>
<evidence type="ECO:0000313" key="4">
    <source>
        <dbReference type="Proteomes" id="UP001347796"/>
    </source>
</evidence>
<sequence length="261" mass="29489">MMARQSLRRFSKSSNEETILAPPGSPTLWSNQSEEGYFPPIPPPKPPSSLSKGKDSRPGSSRRRKYSASVSVISNDSFEGYADVDPFARRPSRPSSSLSKYKPLPDININHNKDTETKKSEQNVNTVSGDLERMSLVTKKGKDEVSAINKKTVSEKKNTKSSSVKNDERKQEKRRFSEGKYITLAIKIPTTGSRITKSFKETDTLHSVLKYAETECGEKLSHDYYLAVNMPRRIFENPKLTIKQTGLEDKTTLFLFEKDML</sequence>
<reference evidence="3 4" key="1">
    <citation type="submission" date="2024-01" db="EMBL/GenBank/DDBJ databases">
        <title>The genome of the rayed Mediterranean limpet Patella caerulea (Linnaeus, 1758).</title>
        <authorList>
            <person name="Anh-Thu Weber A."/>
            <person name="Halstead-Nussloch G."/>
        </authorList>
    </citation>
    <scope>NUCLEOTIDE SEQUENCE [LARGE SCALE GENOMIC DNA]</scope>
    <source>
        <strain evidence="3">AATW-2023a</strain>
        <tissue evidence="3">Whole specimen</tissue>
    </source>
</reference>
<name>A0AAN8JI73_PATCE</name>
<feature type="compositionally biased region" description="Polar residues" evidence="1">
    <location>
        <begin position="68"/>
        <end position="77"/>
    </location>
</feature>
<dbReference type="EMBL" id="JAZGQO010000010">
    <property type="protein sequence ID" value="KAK6176208.1"/>
    <property type="molecule type" value="Genomic_DNA"/>
</dbReference>
<feature type="region of interest" description="Disordered" evidence="1">
    <location>
        <begin position="1"/>
        <end position="175"/>
    </location>
</feature>
<evidence type="ECO:0000259" key="2">
    <source>
        <dbReference type="PROSITE" id="PS50033"/>
    </source>
</evidence>
<dbReference type="InterPro" id="IPR029071">
    <property type="entry name" value="Ubiquitin-like_domsf"/>
</dbReference>
<evidence type="ECO:0000313" key="3">
    <source>
        <dbReference type="EMBL" id="KAK6176208.1"/>
    </source>
</evidence>
<dbReference type="PROSITE" id="PS50033">
    <property type="entry name" value="UBX"/>
    <property type="match status" value="1"/>
</dbReference>
<dbReference type="AlphaFoldDB" id="A0AAN8JI73"/>
<protein>
    <recommendedName>
        <fullName evidence="2">UBX domain-containing protein</fullName>
    </recommendedName>
</protein>
<dbReference type="Gene3D" id="3.10.20.90">
    <property type="entry name" value="Phosphatidylinositol 3-kinase Catalytic Subunit, Chain A, domain 1"/>
    <property type="match status" value="1"/>
</dbReference>
<dbReference type="Proteomes" id="UP001347796">
    <property type="component" value="Unassembled WGS sequence"/>
</dbReference>
<feature type="compositionally biased region" description="Basic and acidic residues" evidence="1">
    <location>
        <begin position="111"/>
        <end position="121"/>
    </location>
</feature>
<dbReference type="InterPro" id="IPR001012">
    <property type="entry name" value="UBX_dom"/>
</dbReference>
<gene>
    <name evidence="3" type="ORF">SNE40_014536</name>
</gene>
<dbReference type="Pfam" id="PF00789">
    <property type="entry name" value="UBX"/>
    <property type="match status" value="1"/>
</dbReference>
<evidence type="ECO:0000256" key="1">
    <source>
        <dbReference type="SAM" id="MobiDB-lite"/>
    </source>
</evidence>
<feature type="compositionally biased region" description="Basic residues" evidence="1">
    <location>
        <begin position="1"/>
        <end position="11"/>
    </location>
</feature>
<feature type="compositionally biased region" description="Basic and acidic residues" evidence="1">
    <location>
        <begin position="165"/>
        <end position="175"/>
    </location>
</feature>
<organism evidence="3 4">
    <name type="scientific">Patella caerulea</name>
    <name type="common">Rayed Mediterranean limpet</name>
    <dbReference type="NCBI Taxonomy" id="87958"/>
    <lineage>
        <taxon>Eukaryota</taxon>
        <taxon>Metazoa</taxon>
        <taxon>Spiralia</taxon>
        <taxon>Lophotrochozoa</taxon>
        <taxon>Mollusca</taxon>
        <taxon>Gastropoda</taxon>
        <taxon>Patellogastropoda</taxon>
        <taxon>Patelloidea</taxon>
        <taxon>Patellidae</taxon>
        <taxon>Patella</taxon>
    </lineage>
</organism>
<comment type="caution">
    <text evidence="3">The sequence shown here is derived from an EMBL/GenBank/DDBJ whole genome shotgun (WGS) entry which is preliminary data.</text>
</comment>
<keyword evidence="4" id="KW-1185">Reference proteome</keyword>
<dbReference type="SUPFAM" id="SSF54236">
    <property type="entry name" value="Ubiquitin-like"/>
    <property type="match status" value="1"/>
</dbReference>
<feature type="compositionally biased region" description="Low complexity" evidence="1">
    <location>
        <begin position="93"/>
        <end position="105"/>
    </location>
</feature>